<proteinExistence type="predicted"/>
<name>A0A5C3PW84_9APHY</name>
<reference evidence="1 2" key="1">
    <citation type="journal article" date="2019" name="Nat. Ecol. Evol.">
        <title>Megaphylogeny resolves global patterns of mushroom evolution.</title>
        <authorList>
            <person name="Varga T."/>
            <person name="Krizsan K."/>
            <person name="Foldi C."/>
            <person name="Dima B."/>
            <person name="Sanchez-Garcia M."/>
            <person name="Sanchez-Ramirez S."/>
            <person name="Szollosi G.J."/>
            <person name="Szarkandi J.G."/>
            <person name="Papp V."/>
            <person name="Albert L."/>
            <person name="Andreopoulos W."/>
            <person name="Angelini C."/>
            <person name="Antonin V."/>
            <person name="Barry K.W."/>
            <person name="Bougher N.L."/>
            <person name="Buchanan P."/>
            <person name="Buyck B."/>
            <person name="Bense V."/>
            <person name="Catcheside P."/>
            <person name="Chovatia M."/>
            <person name="Cooper J."/>
            <person name="Damon W."/>
            <person name="Desjardin D."/>
            <person name="Finy P."/>
            <person name="Geml J."/>
            <person name="Haridas S."/>
            <person name="Hughes K."/>
            <person name="Justo A."/>
            <person name="Karasinski D."/>
            <person name="Kautmanova I."/>
            <person name="Kiss B."/>
            <person name="Kocsube S."/>
            <person name="Kotiranta H."/>
            <person name="LaButti K.M."/>
            <person name="Lechner B.E."/>
            <person name="Liimatainen K."/>
            <person name="Lipzen A."/>
            <person name="Lukacs Z."/>
            <person name="Mihaltcheva S."/>
            <person name="Morgado L.N."/>
            <person name="Niskanen T."/>
            <person name="Noordeloos M.E."/>
            <person name="Ohm R.A."/>
            <person name="Ortiz-Santana B."/>
            <person name="Ovrebo C."/>
            <person name="Racz N."/>
            <person name="Riley R."/>
            <person name="Savchenko A."/>
            <person name="Shiryaev A."/>
            <person name="Soop K."/>
            <person name="Spirin V."/>
            <person name="Szebenyi C."/>
            <person name="Tomsovsky M."/>
            <person name="Tulloss R.E."/>
            <person name="Uehling J."/>
            <person name="Grigoriev I.V."/>
            <person name="Vagvolgyi C."/>
            <person name="Papp T."/>
            <person name="Martin F.M."/>
            <person name="Miettinen O."/>
            <person name="Hibbett D.S."/>
            <person name="Nagy L.G."/>
        </authorList>
    </citation>
    <scope>NUCLEOTIDE SEQUENCE [LARGE SCALE GENOMIC DNA]</scope>
    <source>
        <strain evidence="1 2">HHB13444</strain>
    </source>
</reference>
<accession>A0A5C3PW84</accession>
<keyword evidence="2" id="KW-1185">Reference proteome</keyword>
<dbReference type="AlphaFoldDB" id="A0A5C3PW84"/>
<evidence type="ECO:0000313" key="1">
    <source>
        <dbReference type="EMBL" id="TFK92730.1"/>
    </source>
</evidence>
<organism evidence="1 2">
    <name type="scientific">Polyporus arcularius HHB13444</name>
    <dbReference type="NCBI Taxonomy" id="1314778"/>
    <lineage>
        <taxon>Eukaryota</taxon>
        <taxon>Fungi</taxon>
        <taxon>Dikarya</taxon>
        <taxon>Basidiomycota</taxon>
        <taxon>Agaricomycotina</taxon>
        <taxon>Agaricomycetes</taxon>
        <taxon>Polyporales</taxon>
        <taxon>Polyporaceae</taxon>
        <taxon>Polyporus</taxon>
    </lineage>
</organism>
<dbReference type="InParanoid" id="A0A5C3PW84"/>
<protein>
    <submittedName>
        <fullName evidence="1">Uncharacterized protein</fullName>
    </submittedName>
</protein>
<gene>
    <name evidence="1" type="ORF">K466DRAFT_650292</name>
</gene>
<evidence type="ECO:0000313" key="2">
    <source>
        <dbReference type="Proteomes" id="UP000308197"/>
    </source>
</evidence>
<dbReference type="EMBL" id="ML210993">
    <property type="protein sequence ID" value="TFK92730.1"/>
    <property type="molecule type" value="Genomic_DNA"/>
</dbReference>
<sequence>MIDPKTAVAGTNTLLSVFVFVGSQLSPSIMIRRAVKKELKVAALLKESGAIIGPEDWDKINARQDQVAEKKLNMPKLGEVFKRPIRLLLDAREYHTATSECLFEVRLASARATIDAARAAAIENNASRSPADGDTITTQDVAIHHLGDEIQTDRSPIEDASFEDLPGSHDSAMQIEDAFTTSFENVLVNAGADVRVTLHFGIGDVPVTITPGQHLIDIPVSYIGPLLLSGYAMLIPCDDDDVIGLSDSIVMGHYQQAYILEFYGMSWRSPVDYPVRVSTVPDDDSVSLASLEATYGGDRETIYMFDEDERLERREMFRRRREDVARVRD</sequence>
<dbReference type="Proteomes" id="UP000308197">
    <property type="component" value="Unassembled WGS sequence"/>
</dbReference>